<proteinExistence type="predicted"/>
<evidence type="ECO:0000313" key="4">
    <source>
        <dbReference type="Proteomes" id="UP000622687"/>
    </source>
</evidence>
<dbReference type="PANTHER" id="PTHR45737">
    <property type="entry name" value="VON WILLEBRAND FACTOR A DOMAIN-CONTAINING PROTEIN 5A"/>
    <property type="match status" value="1"/>
</dbReference>
<reference evidence="3" key="1">
    <citation type="submission" date="2020-12" db="EMBL/GenBank/DDBJ databases">
        <title>Clostridium thailandense sp. nov., a novel acetogenic bacterium isolated from peat land soil in Thailand.</title>
        <authorList>
            <person name="Chaikitkaew S."/>
            <person name="Birkeland N.K."/>
        </authorList>
    </citation>
    <scope>NUCLEOTIDE SEQUENCE</scope>
    <source>
        <strain evidence="3">DSM 17425</strain>
    </source>
</reference>
<protein>
    <submittedName>
        <fullName evidence="3">VWA domain-containing protein</fullName>
    </submittedName>
</protein>
<dbReference type="EMBL" id="JAEEGB010000003">
    <property type="protein sequence ID" value="MBI6871486.1"/>
    <property type="molecule type" value="Genomic_DNA"/>
</dbReference>
<dbReference type="SMART" id="SM00327">
    <property type="entry name" value="VWA"/>
    <property type="match status" value="1"/>
</dbReference>
<evidence type="ECO:0000259" key="2">
    <source>
        <dbReference type="PROSITE" id="PS51468"/>
    </source>
</evidence>
<gene>
    <name evidence="3" type="ORF">I6U51_02045</name>
</gene>
<dbReference type="Pfam" id="PF13768">
    <property type="entry name" value="VWA_3"/>
    <property type="match status" value="1"/>
</dbReference>
<evidence type="ECO:0000259" key="1">
    <source>
        <dbReference type="PROSITE" id="PS50234"/>
    </source>
</evidence>
<dbReference type="PROSITE" id="PS51468">
    <property type="entry name" value="VIT"/>
    <property type="match status" value="1"/>
</dbReference>
<feature type="domain" description="VIT" evidence="2">
    <location>
        <begin position="1"/>
        <end position="129"/>
    </location>
</feature>
<sequence>MAYGIKEIKGNNEGIILKKVSINGNICGSYAEVSIHQVYENDGKSDIEGVYFFPIPKRAIISGFEAEIGGRTLKAVVEEKEKSIKIYENAKLRGDNAFLLEEFKQHQFKISIGKIISGETVSIKLSYINELEYKDNTYKLVIPAVFEQKNLNEDSKINSFKNNVIDKFLGKKYEENDFELKTNILVESLCKLDFNSLYHKIDVERDGDTIAKITLNEEYESMDKDFILYMKEQEHLEADGMIYEYKEKGEERGIVYIRMLPKLDHFEEDVEENYVFLIDISDTMEGEKLEQAKNALQLCIRNLSKGDKFDIVAMGDSLKYFSEEGMADFNADTLRSASRWIDNLSIESDADIFEGLKYALENEGGHNTILIFTDDQVEEEEEILSYVREHLDDNRIFSFGIDSAANNYFLNKLAHESFGKAEFINNGKRIEDIVLRQFRRIQSPEVDDIQIDWGNLKIASTYPRTIEYMYDREPFSIFANVIGEVGGEVTIKGKVGNKDYIQKINLDNFNTEENATLLKKVWARKRIKSIELNMKVERGEKREAMRKKVVELSKNNGLLSQETTFIFMELRDEPVLGIELRNIIPLKVNESTLADELEKFDIEDTDVVGFIYKAHEDLLEDNNKVMNDNEYLDRKYPHEKLLRVIAKNQFADGAFVDYEDSSTEDKIETTAMVLLAFTIGDEDIDIYFNQLNKSIEFLTQSYTDMNVNLSSIIAKMTILALTRCIDKNISKGRNTEKAMYTINYLYKILNERENDKVLVNNLIEYSFKKNVISLFNMSEDGSSINEKIVIDDERNSIFNMAKLAVLKGLKTL</sequence>
<dbReference type="InterPro" id="IPR002035">
    <property type="entry name" value="VWF_A"/>
</dbReference>
<feature type="domain" description="VWFA" evidence="1">
    <location>
        <begin position="273"/>
        <end position="438"/>
    </location>
</feature>
<dbReference type="InterPro" id="IPR036465">
    <property type="entry name" value="vWFA_dom_sf"/>
</dbReference>
<dbReference type="Gene3D" id="3.40.50.410">
    <property type="entry name" value="von Willebrand factor, type A domain"/>
    <property type="match status" value="1"/>
</dbReference>
<dbReference type="Pfam" id="PF08487">
    <property type="entry name" value="VIT"/>
    <property type="match status" value="1"/>
</dbReference>
<organism evidence="3 4">
    <name type="scientific">Clostridium aciditolerans</name>
    <dbReference type="NCBI Taxonomy" id="339861"/>
    <lineage>
        <taxon>Bacteria</taxon>
        <taxon>Bacillati</taxon>
        <taxon>Bacillota</taxon>
        <taxon>Clostridia</taxon>
        <taxon>Eubacteriales</taxon>
        <taxon>Clostridiaceae</taxon>
        <taxon>Clostridium</taxon>
    </lineage>
</organism>
<keyword evidence="4" id="KW-1185">Reference proteome</keyword>
<dbReference type="InterPro" id="IPR013694">
    <property type="entry name" value="VIT"/>
</dbReference>
<evidence type="ECO:0000313" key="3">
    <source>
        <dbReference type="EMBL" id="MBI6871486.1"/>
    </source>
</evidence>
<dbReference type="PROSITE" id="PS50234">
    <property type="entry name" value="VWFA"/>
    <property type="match status" value="1"/>
</dbReference>
<comment type="caution">
    <text evidence="3">The sequence shown here is derived from an EMBL/GenBank/DDBJ whole genome shotgun (WGS) entry which is preliminary data.</text>
</comment>
<dbReference type="SUPFAM" id="SSF53300">
    <property type="entry name" value="vWA-like"/>
    <property type="match status" value="1"/>
</dbReference>
<dbReference type="AlphaFoldDB" id="A0A934M4Z7"/>
<dbReference type="PANTHER" id="PTHR45737:SF6">
    <property type="entry name" value="VON WILLEBRAND FACTOR A DOMAIN-CONTAINING PROTEIN 5A"/>
    <property type="match status" value="1"/>
</dbReference>
<dbReference type="RefSeq" id="WP_211140934.1">
    <property type="nucleotide sequence ID" value="NZ_JAEEGB010000003.1"/>
</dbReference>
<name>A0A934M4Z7_9CLOT</name>
<dbReference type="Proteomes" id="UP000622687">
    <property type="component" value="Unassembled WGS sequence"/>
</dbReference>
<accession>A0A934M4Z7</accession>
<dbReference type="SMART" id="SM00609">
    <property type="entry name" value="VIT"/>
    <property type="match status" value="1"/>
</dbReference>